<keyword evidence="2" id="KW-1185">Reference proteome</keyword>
<name>A0A9X3WDF9_9BACI</name>
<gene>
    <name evidence="1" type="ORF">NC799_07125</name>
</gene>
<dbReference type="AlphaFoldDB" id="A0A9X3WDF9"/>
<accession>A0A9X3WDF9</accession>
<evidence type="ECO:0000313" key="2">
    <source>
        <dbReference type="Proteomes" id="UP001145069"/>
    </source>
</evidence>
<proteinExistence type="predicted"/>
<reference evidence="1" key="1">
    <citation type="submission" date="2022-06" db="EMBL/GenBank/DDBJ databases">
        <title>Aquibacillus sp. a new bacterium isolated from soil saline samples.</title>
        <authorList>
            <person name="Galisteo C."/>
            <person name="De La Haba R."/>
            <person name="Sanchez-Porro C."/>
            <person name="Ventosa A."/>
        </authorList>
    </citation>
    <scope>NUCLEOTIDE SEQUENCE</scope>
    <source>
        <strain evidence="1">3ASR75-54</strain>
    </source>
</reference>
<comment type="caution">
    <text evidence="1">The sequence shown here is derived from an EMBL/GenBank/DDBJ whole genome shotgun (WGS) entry which is preliminary data.</text>
</comment>
<dbReference type="Proteomes" id="UP001145069">
    <property type="component" value="Unassembled WGS sequence"/>
</dbReference>
<protein>
    <submittedName>
        <fullName evidence="1">Uncharacterized protein</fullName>
    </submittedName>
</protein>
<organism evidence="1 2">
    <name type="scientific">Aquibacillus salsiterrae</name>
    <dbReference type="NCBI Taxonomy" id="2950439"/>
    <lineage>
        <taxon>Bacteria</taxon>
        <taxon>Bacillati</taxon>
        <taxon>Bacillota</taxon>
        <taxon>Bacilli</taxon>
        <taxon>Bacillales</taxon>
        <taxon>Bacillaceae</taxon>
        <taxon>Aquibacillus</taxon>
    </lineage>
</organism>
<evidence type="ECO:0000313" key="1">
    <source>
        <dbReference type="EMBL" id="MDC3416688.1"/>
    </source>
</evidence>
<dbReference type="RefSeq" id="WP_272445700.1">
    <property type="nucleotide sequence ID" value="NZ_JAMQKC010000004.1"/>
</dbReference>
<dbReference type="EMBL" id="JAMQKC010000004">
    <property type="protein sequence ID" value="MDC3416688.1"/>
    <property type="molecule type" value="Genomic_DNA"/>
</dbReference>
<sequence>METFLEFLREVLKGIVREVSAYFFRKYILENKKTTLRRRKQKGGSHKK</sequence>